<reference evidence="2 3" key="1">
    <citation type="submission" date="2016-06" db="EMBL/GenBank/DDBJ databases">
        <title>Evolution of pathogenesis and genome organization in the Tremellales.</title>
        <authorList>
            <person name="Cuomo C."/>
            <person name="Litvintseva A."/>
            <person name="Heitman J."/>
            <person name="Chen Y."/>
            <person name="Sun S."/>
            <person name="Springer D."/>
            <person name="Dromer F."/>
            <person name="Young S."/>
            <person name="Zeng Q."/>
            <person name="Chapman S."/>
            <person name="Gujja S."/>
            <person name="Saif S."/>
            <person name="Birren B."/>
        </authorList>
    </citation>
    <scope>NUCLEOTIDE SEQUENCE [LARGE SCALE GENOMIC DNA]</scope>
    <source>
        <strain evidence="2 3">CBS 7118</strain>
    </source>
</reference>
<dbReference type="Proteomes" id="UP000094819">
    <property type="component" value="Unassembled WGS sequence"/>
</dbReference>
<organism evidence="2 3">
    <name type="scientific">Cryptococcus wingfieldii CBS 7118</name>
    <dbReference type="NCBI Taxonomy" id="1295528"/>
    <lineage>
        <taxon>Eukaryota</taxon>
        <taxon>Fungi</taxon>
        <taxon>Dikarya</taxon>
        <taxon>Basidiomycota</taxon>
        <taxon>Agaricomycotina</taxon>
        <taxon>Tremellomycetes</taxon>
        <taxon>Tremellales</taxon>
        <taxon>Cryptococcaceae</taxon>
        <taxon>Cryptococcus</taxon>
    </lineage>
</organism>
<evidence type="ECO:0000313" key="3">
    <source>
        <dbReference type="Proteomes" id="UP000094819"/>
    </source>
</evidence>
<dbReference type="AlphaFoldDB" id="A0A1E3J0H6"/>
<feature type="region of interest" description="Disordered" evidence="1">
    <location>
        <begin position="431"/>
        <end position="495"/>
    </location>
</feature>
<dbReference type="RefSeq" id="XP_019030843.1">
    <property type="nucleotide sequence ID" value="XM_019177262.1"/>
</dbReference>
<proteinExistence type="predicted"/>
<keyword evidence="3" id="KW-1185">Reference proteome</keyword>
<feature type="compositionally biased region" description="Basic and acidic residues" evidence="1">
    <location>
        <begin position="431"/>
        <end position="481"/>
    </location>
</feature>
<dbReference type="GeneID" id="30194381"/>
<feature type="region of interest" description="Disordered" evidence="1">
    <location>
        <begin position="1"/>
        <end position="160"/>
    </location>
</feature>
<protein>
    <submittedName>
        <fullName evidence="2">Uncharacterized protein</fullName>
    </submittedName>
</protein>
<evidence type="ECO:0000256" key="1">
    <source>
        <dbReference type="SAM" id="MobiDB-lite"/>
    </source>
</evidence>
<feature type="compositionally biased region" description="Pro residues" evidence="1">
    <location>
        <begin position="1"/>
        <end position="20"/>
    </location>
</feature>
<evidence type="ECO:0000313" key="2">
    <source>
        <dbReference type="EMBL" id="ODN94312.1"/>
    </source>
</evidence>
<sequence>MPSTPPLPGPSSRQPPPPPLSLATSTPHQHEATTAASFDPELEERNYHPPKSAHSQTQTSSSAPSPLRSSIVAKQSSRALQMTAVYRSPSPTSPSKTDRRVPSGRRKSHSDLVQMIDKAQPGGRKPSPTSHLGARGRRISLSSNPSLRRPRPDDLLNPMSPSILDAKAEKLVEGYPFPDVGGQQSTPEPDAEERARVVEELQKEVQELKQSCARFQTAYTTLEAWILNLLPPPPGAIPERLPFKLALFAATYFTLSTVEGSRTREYYRGFLASVGITPQFPVSIEALPPILVDAFYRALVVILNDIPPRPSNVSGRDHSLANLSYLDAFWFLIHSADHELLTILSESVEAAVVACHDEAQRFSLELLRDVLMRQMIIDPASREDSDIWKQTNQSNRVKFFHAGLKLSEYNDPQRDQLGICRATSLVVEQAEKNLEEERERKAKSQRREEATREKEEARKRDEAAQEEEARRREEELSREGYEEFEPEDGEDAGAP</sequence>
<feature type="region of interest" description="Disordered" evidence="1">
    <location>
        <begin position="175"/>
        <end position="194"/>
    </location>
</feature>
<comment type="caution">
    <text evidence="2">The sequence shown here is derived from an EMBL/GenBank/DDBJ whole genome shotgun (WGS) entry which is preliminary data.</text>
</comment>
<name>A0A1E3J0H6_9TREE</name>
<gene>
    <name evidence="2" type="ORF">L198_05168</name>
</gene>
<dbReference type="EMBL" id="AWGH01000015">
    <property type="protein sequence ID" value="ODN94312.1"/>
    <property type="molecule type" value="Genomic_DNA"/>
</dbReference>
<feature type="compositionally biased region" description="Low complexity" evidence="1">
    <location>
        <begin position="52"/>
        <end position="70"/>
    </location>
</feature>
<dbReference type="OrthoDB" id="10346458at2759"/>
<accession>A0A1E3J0H6</accession>
<feature type="compositionally biased region" description="Acidic residues" evidence="1">
    <location>
        <begin position="482"/>
        <end position="495"/>
    </location>
</feature>